<accession>U9UGA1</accession>
<reference evidence="1" key="1">
    <citation type="submission" date="2013-07" db="EMBL/GenBank/DDBJ databases">
        <title>The genome of an arbuscular mycorrhizal fungus provides insights into the evolution of the oldest plant symbiosis.</title>
        <authorList>
            <consortium name="DOE Joint Genome Institute"/>
            <person name="Tisserant E."/>
            <person name="Malbreil M."/>
            <person name="Kuo A."/>
            <person name="Kohler A."/>
            <person name="Symeonidi A."/>
            <person name="Balestrini R."/>
            <person name="Charron P."/>
            <person name="Duensing N."/>
            <person name="Frei-dit-Frey N."/>
            <person name="Gianinazzi-Pearson V."/>
            <person name="Gilbert B."/>
            <person name="Handa Y."/>
            <person name="Hijri M."/>
            <person name="Kaul R."/>
            <person name="Kawaguchi M."/>
            <person name="Krajinski F."/>
            <person name="Lammers P."/>
            <person name="Lapierre D."/>
            <person name="Masclaux F.G."/>
            <person name="Murat C."/>
            <person name="Morin E."/>
            <person name="Ndikumana S."/>
            <person name="Pagni M."/>
            <person name="Petitpierre D."/>
            <person name="Requena N."/>
            <person name="Rosikiewicz P."/>
            <person name="Riley R."/>
            <person name="Saito K."/>
            <person name="San Clemente H."/>
            <person name="Shapiro H."/>
            <person name="van Tuinen D."/>
            <person name="Becard G."/>
            <person name="Bonfante P."/>
            <person name="Paszkowski U."/>
            <person name="Shachar-Hill Y."/>
            <person name="Young J.P."/>
            <person name="Sanders I.R."/>
            <person name="Henrissat B."/>
            <person name="Rensing S.A."/>
            <person name="Grigoriev I.V."/>
            <person name="Corradi N."/>
            <person name="Roux C."/>
            <person name="Martin F."/>
        </authorList>
    </citation>
    <scope>NUCLEOTIDE SEQUENCE</scope>
    <source>
        <strain evidence="1">DAOM 197198</strain>
    </source>
</reference>
<dbReference type="EMBL" id="KI278976">
    <property type="protein sequence ID" value="ESA18692.1"/>
    <property type="molecule type" value="Genomic_DNA"/>
</dbReference>
<proteinExistence type="predicted"/>
<name>U9UGA1_RHIID</name>
<gene>
    <name evidence="1" type="ORF">GLOINDRAFT_2214</name>
</gene>
<organism evidence="1">
    <name type="scientific">Rhizophagus irregularis (strain DAOM 181602 / DAOM 197198 / MUCL 43194)</name>
    <name type="common">Arbuscular mycorrhizal fungus</name>
    <name type="synonym">Glomus intraradices</name>
    <dbReference type="NCBI Taxonomy" id="747089"/>
    <lineage>
        <taxon>Eukaryota</taxon>
        <taxon>Fungi</taxon>
        <taxon>Fungi incertae sedis</taxon>
        <taxon>Mucoromycota</taxon>
        <taxon>Glomeromycotina</taxon>
        <taxon>Glomeromycetes</taxon>
        <taxon>Glomerales</taxon>
        <taxon>Glomeraceae</taxon>
        <taxon>Rhizophagus</taxon>
    </lineage>
</organism>
<dbReference type="HOGENOM" id="CLU_2905249_0_0_1"/>
<protein>
    <submittedName>
        <fullName evidence="1">Uncharacterized protein</fullName>
    </submittedName>
</protein>
<dbReference type="AlphaFoldDB" id="U9UGA1"/>
<evidence type="ECO:0000313" key="1">
    <source>
        <dbReference type="EMBL" id="ESA18692.1"/>
    </source>
</evidence>
<sequence>MLKTELIIGFGTRNRSRSGPKTVKTGPKTDAGPVFAKTDPTLIIGPDVDSHVVVPIQNFEFR</sequence>